<evidence type="ECO:0000313" key="3">
    <source>
        <dbReference type="EMBL" id="ANU62664.2"/>
    </source>
</evidence>
<feature type="compositionally biased region" description="Polar residues" evidence="1">
    <location>
        <begin position="14"/>
        <end position="24"/>
    </location>
</feature>
<dbReference type="AlphaFoldDB" id="A0A1B1S791"/>
<proteinExistence type="predicted"/>
<dbReference type="PANTHER" id="PTHR43682">
    <property type="entry name" value="LACTATE UTILIZATION PROTEIN C"/>
    <property type="match status" value="1"/>
</dbReference>
<dbReference type="Gene3D" id="3.40.50.10420">
    <property type="entry name" value="NagB/RpiA/CoA transferase-like"/>
    <property type="match status" value="1"/>
</dbReference>
<dbReference type="Pfam" id="PF02589">
    <property type="entry name" value="LUD_dom"/>
    <property type="match status" value="1"/>
</dbReference>
<name>A0A1B1S791_9BACT</name>
<dbReference type="KEGG" id="pary:A4V02_02260"/>
<dbReference type="InterPro" id="IPR024185">
    <property type="entry name" value="FTHF_cligase-like_sf"/>
</dbReference>
<dbReference type="InterPro" id="IPR037171">
    <property type="entry name" value="NagB/RpiA_transferase-like"/>
</dbReference>
<organism evidence="3 4">
    <name type="scientific">Muribaculum intestinale</name>
    <dbReference type="NCBI Taxonomy" id="1796646"/>
    <lineage>
        <taxon>Bacteria</taxon>
        <taxon>Pseudomonadati</taxon>
        <taxon>Bacteroidota</taxon>
        <taxon>Bacteroidia</taxon>
        <taxon>Bacteroidales</taxon>
        <taxon>Muribaculaceae</taxon>
        <taxon>Muribaculum</taxon>
    </lineage>
</organism>
<accession>A0A1Z2XEH9</accession>
<evidence type="ECO:0000313" key="4">
    <source>
        <dbReference type="Proteomes" id="UP000186351"/>
    </source>
</evidence>
<reference evidence="4" key="1">
    <citation type="submission" date="2016-04" db="EMBL/GenBank/DDBJ databases">
        <title>Complete Genome Sequences of Twelve Strains of a Stable Defined Moderately Diverse Mouse Microbiota 2 (sDMDMm2).</title>
        <authorList>
            <person name="Uchimura Y."/>
            <person name="Wyss M."/>
            <person name="Brugiroux S."/>
            <person name="Limenitakis J.P."/>
            <person name="Stecher B."/>
            <person name="McCoy K.D."/>
            <person name="Macpherson A.J."/>
        </authorList>
    </citation>
    <scope>NUCLEOTIDE SEQUENCE [LARGE SCALE GENOMIC DNA]</scope>
    <source>
        <strain evidence="4">YL27</strain>
    </source>
</reference>
<evidence type="ECO:0000259" key="2">
    <source>
        <dbReference type="Pfam" id="PF02589"/>
    </source>
</evidence>
<evidence type="ECO:0000256" key="1">
    <source>
        <dbReference type="SAM" id="MobiDB-lite"/>
    </source>
</evidence>
<feature type="domain" description="LUD" evidence="2">
    <location>
        <begin position="114"/>
        <end position="216"/>
    </location>
</feature>
<dbReference type="InterPro" id="IPR003741">
    <property type="entry name" value="LUD_dom"/>
</dbReference>
<dbReference type="STRING" id="1796646.A4V02_02260"/>
<keyword evidence="4" id="KW-1185">Reference proteome</keyword>
<protein>
    <recommendedName>
        <fullName evidence="2">LUD domain-containing protein</fullName>
    </recommendedName>
</protein>
<sequence>MSVTSNHTKRTTENPRNNADMDQQETKNSILARIRAGKPSFHPLPEVPCYGYPGDPVTNFVNKLLEFDGRAIKFKTRQDAIEWLSKQPETDSGKNVIYSSADGVDGNITEDELSDLHNAHRIETCVTDSHLGVGEMGSVWVTDNTLRHAACALLSRRLFIFLDSNDIVGGLHDAYSGIRLADHQYGSFYTGPSATADIEAVHITGAQGPLALTVMLYNCDDAPAEPLLMTSPNADTSVWQ</sequence>
<dbReference type="Proteomes" id="UP000186351">
    <property type="component" value="Chromosome"/>
</dbReference>
<dbReference type="OrthoDB" id="9794157at2"/>
<gene>
    <name evidence="3" type="ORF">A4V02_02260</name>
</gene>
<dbReference type="EMBL" id="CP015402">
    <property type="protein sequence ID" value="ANU62664.2"/>
    <property type="molecule type" value="Genomic_DNA"/>
</dbReference>
<feature type="region of interest" description="Disordered" evidence="1">
    <location>
        <begin position="1"/>
        <end position="24"/>
    </location>
</feature>
<dbReference type="PANTHER" id="PTHR43682:SF1">
    <property type="entry name" value="LACTATE UTILIZATION PROTEIN C"/>
    <property type="match status" value="1"/>
</dbReference>
<accession>A0A1B1S791</accession>
<dbReference type="SUPFAM" id="SSF100950">
    <property type="entry name" value="NagB/RpiA/CoA transferase-like"/>
    <property type="match status" value="1"/>
</dbReference>